<keyword evidence="2" id="KW-0378">Hydrolase</keyword>
<dbReference type="SUPFAM" id="SSF56784">
    <property type="entry name" value="HAD-like"/>
    <property type="match status" value="1"/>
</dbReference>
<dbReference type="Gene3D" id="1.10.150.400">
    <property type="match status" value="1"/>
</dbReference>
<evidence type="ECO:0000256" key="3">
    <source>
        <dbReference type="ARBA" id="ARBA00022842"/>
    </source>
</evidence>
<keyword evidence="5" id="KW-1185">Reference proteome</keyword>
<evidence type="ECO:0000256" key="1">
    <source>
        <dbReference type="ARBA" id="ARBA00001946"/>
    </source>
</evidence>
<evidence type="ECO:0000256" key="2">
    <source>
        <dbReference type="ARBA" id="ARBA00022801"/>
    </source>
</evidence>
<evidence type="ECO:0000313" key="5">
    <source>
        <dbReference type="Proteomes" id="UP000239504"/>
    </source>
</evidence>
<dbReference type="PANTHER" id="PTHR46470:SF3">
    <property type="entry name" value="N-ACYLNEURAMINATE-9-PHOSPHATASE"/>
    <property type="match status" value="1"/>
</dbReference>
<dbReference type="Proteomes" id="UP000239504">
    <property type="component" value="Unassembled WGS sequence"/>
</dbReference>
<dbReference type="GO" id="GO:0046380">
    <property type="term" value="P:N-acetylneuraminate biosynthetic process"/>
    <property type="evidence" value="ECO:0007669"/>
    <property type="project" value="TreeGrafter"/>
</dbReference>
<protein>
    <submittedName>
        <fullName evidence="4">Uncharacterized protein</fullName>
    </submittedName>
</protein>
<dbReference type="InterPro" id="IPR051400">
    <property type="entry name" value="HAD-like_hydrolase"/>
</dbReference>
<gene>
    <name evidence="4" type="ORF">CW354_09730</name>
</gene>
<proteinExistence type="predicted"/>
<name>A0A2S7K7T9_9PROT</name>
<dbReference type="OrthoDB" id="9816564at2"/>
<dbReference type="PANTHER" id="PTHR46470">
    <property type="entry name" value="N-ACYLNEURAMINATE-9-PHOSPHATASE"/>
    <property type="match status" value="1"/>
</dbReference>
<dbReference type="EMBL" id="PJCH01000005">
    <property type="protein sequence ID" value="PQA88552.1"/>
    <property type="molecule type" value="Genomic_DNA"/>
</dbReference>
<dbReference type="InterPro" id="IPR036412">
    <property type="entry name" value="HAD-like_sf"/>
</dbReference>
<dbReference type="InterPro" id="IPR006439">
    <property type="entry name" value="HAD-SF_hydro_IA"/>
</dbReference>
<evidence type="ECO:0000313" key="4">
    <source>
        <dbReference type="EMBL" id="PQA88552.1"/>
    </source>
</evidence>
<dbReference type="NCBIfam" id="TIGR01549">
    <property type="entry name" value="HAD-SF-IA-v1"/>
    <property type="match status" value="1"/>
</dbReference>
<dbReference type="GO" id="GO:0050124">
    <property type="term" value="F:N-acylneuraminate-9-phosphatase activity"/>
    <property type="evidence" value="ECO:0007669"/>
    <property type="project" value="TreeGrafter"/>
</dbReference>
<dbReference type="InterPro" id="IPR023214">
    <property type="entry name" value="HAD_sf"/>
</dbReference>
<accession>A0A2S7K7T9</accession>
<reference evidence="4 5" key="1">
    <citation type="submission" date="2017-12" db="EMBL/GenBank/DDBJ databases">
        <authorList>
            <person name="Hurst M.R.H."/>
        </authorList>
    </citation>
    <scope>NUCLEOTIDE SEQUENCE [LARGE SCALE GENOMIC DNA]</scope>
    <source>
        <strain evidence="4 5">SY-3-19</strain>
    </source>
</reference>
<keyword evidence="3" id="KW-0460">Magnesium</keyword>
<dbReference type="Pfam" id="PF00702">
    <property type="entry name" value="Hydrolase"/>
    <property type="match status" value="1"/>
</dbReference>
<dbReference type="Gene3D" id="3.40.50.1000">
    <property type="entry name" value="HAD superfamily/HAD-like"/>
    <property type="match status" value="1"/>
</dbReference>
<comment type="cofactor">
    <cofactor evidence="1">
        <name>Mg(2+)</name>
        <dbReference type="ChEBI" id="CHEBI:18420"/>
    </cofactor>
</comment>
<sequence length="1139" mass="125986">MRVLVWTPPWVGQGGDLFFFSNAFKKHLLAQANTLAEAGWDVTAAFPDIYQYELGAVSPRVKLAPLPAIEAIGAVGAWEDPSRALYRDGEASELSRGLARWLEGRLPEAVDIVLLWETPAPYLKTLYPDALIVHQMPGAFSRAPYPHLVTFDPNGLYRTGTINRCAEDFAGTGADEAGPGAQFAAACRALYSNYPARLSREFEDARAGRKTTLLPLQISGHYAFQEETGYHSQAEYCLDALSRLPAENAVLITQYISRLYSDKPITPEFYRHIKEKFPNACYDFELEKLPSASQYLLQEVDEIVAATTALSVQALAWDLPIRVFKDTHLAVLDESRLNRTDQRLGVLSNVLDKLQPLARLVTEDKAFLAALLEELHARRHAPPAERLVSYRSIDPDYFDTVMGAFREDELPVRRLAPGAGAAAPAAQSPDAQLAEALAAADIALVSFDLFDTLIFRNIEAPADLYAFLEMRLRQKGFAVPFEFAQKRLDAELQARSLATGEEIELRDIYRCLQEETGVPDSLLDAFYKEEVEIEVDFCAPRPVGQKLWEAAKKAGPRICVTSDMYLPETCIRRILDKCGFGDFETLYLSSSLGATKKHGTLFKHIAKETGLEPGKILHVGDTVKTDITPAKEAGLETLHLPKSIEHFRQNDFLASAYAKRGAIAEADRSAIVGTVACRLFGEGRASEEDSAFNGDPWAMGYACIGPMLLGFSQWLRRQSAQHDVRMLHFLSREGLIMKKAFDRLQAVAPTGVGSNYLYGSRRAIRIANLATRQDITELLNQTIDVNATVAALMEGRFGAPASALTPAVLREAGVSSAEAMIRTLPDYKAKLYKICAALSDEILENAAEERKLYLEYLTENGFDNPQETALVDIGWSGNMQGALGRLLETPLRGYYFATLSSAHKWSVQGQNLHGYFAEFCANPVSMPILNYRLLLEDMLCDITPSVVRVEKGEDGAFRPVFKDRQEDADRIAAVAPLQEGALKFVDDVCAQFGPLVADMELRPDLTTAFLSAFVNRPRPEDARIFMGRRLDDAFSGSVGRYLLAPDAKGGANPKNSYWRAGAAAFAEPPAPAGAGFLAGDDTLEHQPFLSRLVLKIAYALLKDRFTDYQRRLYKDAPRELFRNFSNPLLVGLGRIAGVR</sequence>
<organism evidence="4 5">
    <name type="scientific">Hyphococcus luteus</name>
    <dbReference type="NCBI Taxonomy" id="2058213"/>
    <lineage>
        <taxon>Bacteria</taxon>
        <taxon>Pseudomonadati</taxon>
        <taxon>Pseudomonadota</taxon>
        <taxon>Alphaproteobacteria</taxon>
        <taxon>Parvularculales</taxon>
        <taxon>Parvularculaceae</taxon>
        <taxon>Hyphococcus</taxon>
    </lineage>
</organism>
<dbReference type="AlphaFoldDB" id="A0A2S7K7T9"/>
<dbReference type="RefSeq" id="WP_104829796.1">
    <property type="nucleotide sequence ID" value="NZ_PJCH01000005.1"/>
</dbReference>
<comment type="caution">
    <text evidence="4">The sequence shown here is derived from an EMBL/GenBank/DDBJ whole genome shotgun (WGS) entry which is preliminary data.</text>
</comment>